<reference evidence="2" key="1">
    <citation type="submission" date="2023-08" db="EMBL/GenBank/DDBJ databases">
        <authorList>
            <person name="Chen Y."/>
            <person name="Shah S."/>
            <person name="Dougan E. K."/>
            <person name="Thang M."/>
            <person name="Chan C."/>
        </authorList>
    </citation>
    <scope>NUCLEOTIDE SEQUENCE</scope>
</reference>
<feature type="compositionally biased region" description="Low complexity" evidence="1">
    <location>
        <begin position="89"/>
        <end position="99"/>
    </location>
</feature>
<sequence length="156" mass="16268">IFPDGESEDCSEAGSSRPTTVGNRPRIPAARSFAGQDASLRPMTSPYEVGSALTPLHEAHEAPRRAAAARTGFAVANFAKKLQGKGKKSPASSSASGSSTGFVQLPPLETRSKTPKLPALQEKHEAMEVTRADAVSQQPLVLGIRRGGKPGKPDPG</sequence>
<evidence type="ECO:0000313" key="2">
    <source>
        <dbReference type="EMBL" id="CAJ1374351.1"/>
    </source>
</evidence>
<protein>
    <submittedName>
        <fullName evidence="2">Uncharacterized protein</fullName>
    </submittedName>
</protein>
<feature type="region of interest" description="Disordered" evidence="1">
    <location>
        <begin position="81"/>
        <end position="156"/>
    </location>
</feature>
<feature type="compositionally biased region" description="Polar residues" evidence="1">
    <location>
        <begin position="13"/>
        <end position="22"/>
    </location>
</feature>
<feature type="non-terminal residue" evidence="2">
    <location>
        <position position="1"/>
    </location>
</feature>
<feature type="compositionally biased region" description="Acidic residues" evidence="1">
    <location>
        <begin position="1"/>
        <end position="11"/>
    </location>
</feature>
<comment type="caution">
    <text evidence="2">The sequence shown here is derived from an EMBL/GenBank/DDBJ whole genome shotgun (WGS) entry which is preliminary data.</text>
</comment>
<keyword evidence="3" id="KW-1185">Reference proteome</keyword>
<feature type="compositionally biased region" description="Basic and acidic residues" evidence="1">
    <location>
        <begin position="121"/>
        <end position="131"/>
    </location>
</feature>
<evidence type="ECO:0000313" key="3">
    <source>
        <dbReference type="Proteomes" id="UP001178507"/>
    </source>
</evidence>
<dbReference type="Proteomes" id="UP001178507">
    <property type="component" value="Unassembled WGS sequence"/>
</dbReference>
<feature type="region of interest" description="Disordered" evidence="1">
    <location>
        <begin position="1"/>
        <end position="46"/>
    </location>
</feature>
<proteinExistence type="predicted"/>
<accession>A0AA36HS69</accession>
<organism evidence="2 3">
    <name type="scientific">Effrenium voratum</name>
    <dbReference type="NCBI Taxonomy" id="2562239"/>
    <lineage>
        <taxon>Eukaryota</taxon>
        <taxon>Sar</taxon>
        <taxon>Alveolata</taxon>
        <taxon>Dinophyceae</taxon>
        <taxon>Suessiales</taxon>
        <taxon>Symbiodiniaceae</taxon>
        <taxon>Effrenium</taxon>
    </lineage>
</organism>
<dbReference type="AlphaFoldDB" id="A0AA36HS69"/>
<dbReference type="EMBL" id="CAUJNA010000247">
    <property type="protein sequence ID" value="CAJ1374351.1"/>
    <property type="molecule type" value="Genomic_DNA"/>
</dbReference>
<gene>
    <name evidence="2" type="ORF">EVOR1521_LOCUS3923</name>
</gene>
<name>A0AA36HS69_9DINO</name>
<evidence type="ECO:0000256" key="1">
    <source>
        <dbReference type="SAM" id="MobiDB-lite"/>
    </source>
</evidence>